<keyword evidence="2" id="KW-1185">Reference proteome</keyword>
<organism evidence="1 2">
    <name type="scientific">Gigaspora margarita</name>
    <dbReference type="NCBI Taxonomy" id="4874"/>
    <lineage>
        <taxon>Eukaryota</taxon>
        <taxon>Fungi</taxon>
        <taxon>Fungi incertae sedis</taxon>
        <taxon>Mucoromycota</taxon>
        <taxon>Glomeromycotina</taxon>
        <taxon>Glomeromycetes</taxon>
        <taxon>Diversisporales</taxon>
        <taxon>Gigasporaceae</taxon>
        <taxon>Gigaspora</taxon>
    </lineage>
</organism>
<comment type="caution">
    <text evidence="1">The sequence shown here is derived from an EMBL/GenBank/DDBJ whole genome shotgun (WGS) entry which is preliminary data.</text>
</comment>
<evidence type="ECO:0000313" key="2">
    <source>
        <dbReference type="Proteomes" id="UP000789901"/>
    </source>
</evidence>
<gene>
    <name evidence="1" type="ORF">GMARGA_LOCUS22776</name>
</gene>
<sequence>MKDKTSEIFEWQQVNPKRLEKIIRIQEEQEDKVALDTNQIRQIAKKITITLNEGGITDYGMEEMEQQVFNALESSLKSGEIGTETLVYQENNEQAAGPEASVREFDTRITLPPKKCKRSTNCKTQATSSTPIVKTLPNTQQFKEEVPMEEPVYRNEELTPSQLMTLWNIPFSYRELEEGRGKHQSSQPIADYSKGIITGPKQKANSLTKVSQFKSWERGLTLAEHPRAYEVNSRKMVKTEPQDSKGKGQEIKAVADVKGKGNCDRDLILIEILERLKRLEESNRGPSIE</sequence>
<feature type="non-terminal residue" evidence="1">
    <location>
        <position position="289"/>
    </location>
</feature>
<protein>
    <submittedName>
        <fullName evidence="1">15848_t:CDS:1</fullName>
    </submittedName>
</protein>
<dbReference type="EMBL" id="CAJVQB010022359">
    <property type="protein sequence ID" value="CAG8799367.1"/>
    <property type="molecule type" value="Genomic_DNA"/>
</dbReference>
<dbReference type="Proteomes" id="UP000789901">
    <property type="component" value="Unassembled WGS sequence"/>
</dbReference>
<accession>A0ABN7VU93</accession>
<name>A0ABN7VU93_GIGMA</name>
<proteinExistence type="predicted"/>
<reference evidence="1 2" key="1">
    <citation type="submission" date="2021-06" db="EMBL/GenBank/DDBJ databases">
        <authorList>
            <person name="Kallberg Y."/>
            <person name="Tangrot J."/>
            <person name="Rosling A."/>
        </authorList>
    </citation>
    <scope>NUCLEOTIDE SEQUENCE [LARGE SCALE GENOMIC DNA]</scope>
    <source>
        <strain evidence="1 2">120-4 pot B 10/14</strain>
    </source>
</reference>
<evidence type="ECO:0000313" key="1">
    <source>
        <dbReference type="EMBL" id="CAG8799367.1"/>
    </source>
</evidence>